<dbReference type="GO" id="GO:0016020">
    <property type="term" value="C:membrane"/>
    <property type="evidence" value="ECO:0007669"/>
    <property type="project" value="InterPro"/>
</dbReference>
<evidence type="ECO:0000313" key="9">
    <source>
        <dbReference type="Proteomes" id="UP000007350"/>
    </source>
</evidence>
<dbReference type="Pfam" id="PF01457">
    <property type="entry name" value="Peptidase_M8"/>
    <property type="match status" value="1"/>
</dbReference>
<dbReference type="EMBL" id="AHKC01013155">
    <property type="protein sequence ID" value="EKF29468.1"/>
    <property type="molecule type" value="Genomic_DNA"/>
</dbReference>
<gene>
    <name evidence="8" type="ORF">MOQ_006747</name>
</gene>
<keyword evidence="4 7" id="KW-0378">Hydrolase</keyword>
<comment type="caution">
    <text evidence="8">The sequence shown here is derived from an EMBL/GenBank/DDBJ whole genome shotgun (WGS) entry which is preliminary data.</text>
</comment>
<accession>K2M384</accession>
<evidence type="ECO:0000256" key="2">
    <source>
        <dbReference type="ARBA" id="ARBA00022670"/>
    </source>
</evidence>
<evidence type="ECO:0000256" key="1">
    <source>
        <dbReference type="ARBA" id="ARBA00005860"/>
    </source>
</evidence>
<protein>
    <recommendedName>
        <fullName evidence="7">Leishmanolysin-like peptidase</fullName>
        <ecNumber evidence="7">3.4.24.-</ecNumber>
    </recommendedName>
</protein>
<dbReference type="GO" id="GO:0004222">
    <property type="term" value="F:metalloendopeptidase activity"/>
    <property type="evidence" value="ECO:0007669"/>
    <property type="project" value="UniProtKB-UniRule"/>
</dbReference>
<sequence length="243" mass="26239">MHLRVHDASQVTAVLGESMAVRLHQRVNKGLDDISNCCLAQRSHTMHSLTETRGFNGDVLCSMQGNILAEEVIPAAVKLHADRLLVQPLEGPLVVPPFATGSVCSRFTVPAEHHSTGVADSDTVRHAGGWPSCRWRHEHCPAVSLHGRLATRIAAHLMAHALGFTHPHMAGRSMVRHIAGVRGRTLVGVSKTLFHLSTRTLWPDSRLCAQARCDSCPLFGGPARALQTTSNPFCVGGAVPLPY</sequence>
<keyword evidence="9" id="KW-1185">Reference proteome</keyword>
<evidence type="ECO:0000256" key="3">
    <source>
        <dbReference type="ARBA" id="ARBA00022723"/>
    </source>
</evidence>
<name>K2M384_TRYCR</name>
<keyword evidence="6 7" id="KW-0482">Metalloprotease</keyword>
<keyword evidence="2 7" id="KW-0645">Protease</keyword>
<organism evidence="8 9">
    <name type="scientific">Trypanosoma cruzi marinkellei</name>
    <dbReference type="NCBI Taxonomy" id="85056"/>
    <lineage>
        <taxon>Eukaryota</taxon>
        <taxon>Discoba</taxon>
        <taxon>Euglenozoa</taxon>
        <taxon>Kinetoplastea</taxon>
        <taxon>Metakinetoplastina</taxon>
        <taxon>Trypanosomatida</taxon>
        <taxon>Trypanosomatidae</taxon>
        <taxon>Trypanosoma</taxon>
        <taxon>Schizotrypanum</taxon>
    </lineage>
</organism>
<dbReference type="OrthoDB" id="252528at2759"/>
<evidence type="ECO:0000256" key="6">
    <source>
        <dbReference type="ARBA" id="ARBA00023049"/>
    </source>
</evidence>
<dbReference type="Gene3D" id="3.10.170.20">
    <property type="match status" value="1"/>
</dbReference>
<comment type="similarity">
    <text evidence="1 7">Belongs to the peptidase M8 family.</text>
</comment>
<dbReference type="InterPro" id="IPR001577">
    <property type="entry name" value="Peptidase_M8"/>
</dbReference>
<evidence type="ECO:0000256" key="4">
    <source>
        <dbReference type="ARBA" id="ARBA00022801"/>
    </source>
</evidence>
<evidence type="ECO:0000256" key="5">
    <source>
        <dbReference type="ARBA" id="ARBA00022833"/>
    </source>
</evidence>
<dbReference type="Proteomes" id="UP000007350">
    <property type="component" value="Unassembled WGS sequence"/>
</dbReference>
<dbReference type="SUPFAM" id="SSF55486">
    <property type="entry name" value="Metalloproteases ('zincins'), catalytic domain"/>
    <property type="match status" value="1"/>
</dbReference>
<proteinExistence type="inferred from homology"/>
<evidence type="ECO:0000256" key="7">
    <source>
        <dbReference type="RuleBase" id="RU366077"/>
    </source>
</evidence>
<dbReference type="GO" id="GO:0046872">
    <property type="term" value="F:metal ion binding"/>
    <property type="evidence" value="ECO:0007669"/>
    <property type="project" value="UniProtKB-KW"/>
</dbReference>
<dbReference type="EC" id="3.4.24.-" evidence="7"/>
<keyword evidence="3 7" id="KW-0479">Metal-binding</keyword>
<reference evidence="8 9" key="1">
    <citation type="journal article" date="2012" name="BMC Genomics">
        <title>Comparative genomic analysis of human infective Trypanosoma cruzi lineages with the bat-restricted subspecies T. cruzi marinkellei.</title>
        <authorList>
            <person name="Franzen O."/>
            <person name="Talavera-Lopez C."/>
            <person name="Ochaya S."/>
            <person name="Butler C.E."/>
            <person name="Messenger L.A."/>
            <person name="Lewis M.D."/>
            <person name="Llewellyn M.S."/>
            <person name="Marinkelle C.J."/>
            <person name="Tyler K.M."/>
            <person name="Miles M.A."/>
            <person name="Andersson B."/>
        </authorList>
    </citation>
    <scope>NUCLEOTIDE SEQUENCE [LARGE SCALE GENOMIC DNA]</scope>
    <source>
        <strain evidence="8 9">B7</strain>
    </source>
</reference>
<dbReference type="GO" id="GO:0006508">
    <property type="term" value="P:proteolysis"/>
    <property type="evidence" value="ECO:0007669"/>
    <property type="project" value="UniProtKB-KW"/>
</dbReference>
<keyword evidence="5 7" id="KW-0862">Zinc</keyword>
<dbReference type="GO" id="GO:0007155">
    <property type="term" value="P:cell adhesion"/>
    <property type="evidence" value="ECO:0007669"/>
    <property type="project" value="InterPro"/>
</dbReference>
<evidence type="ECO:0000313" key="8">
    <source>
        <dbReference type="EMBL" id="EKF29468.1"/>
    </source>
</evidence>
<dbReference type="AlphaFoldDB" id="K2M384"/>
<comment type="cofactor">
    <cofactor evidence="7">
        <name>Zn(2+)</name>
        <dbReference type="ChEBI" id="CHEBI:29105"/>
    </cofactor>
    <text evidence="7">Binds 1 zinc ion per subunit.</text>
</comment>